<evidence type="ECO:0000256" key="5">
    <source>
        <dbReference type="ARBA" id="ARBA00048594"/>
    </source>
</evidence>
<feature type="domain" description="Guanylate kinase-like" evidence="6">
    <location>
        <begin position="1"/>
        <end position="184"/>
    </location>
</feature>
<reference evidence="7 8" key="1">
    <citation type="submission" date="2018-01" db="EMBL/GenBank/DDBJ databases">
        <authorList>
            <person name="Gaut B.S."/>
            <person name="Morton B.R."/>
            <person name="Clegg M.T."/>
            <person name="Duvall M.R."/>
        </authorList>
    </citation>
    <scope>NUCLEOTIDE SEQUENCE [LARGE SCALE GENOMIC DNA]</scope>
    <source>
        <strain evidence="7">GP69</strain>
    </source>
</reference>
<name>A0A2K4ZLV9_9FIRM</name>
<dbReference type="Proteomes" id="UP000236311">
    <property type="component" value="Unassembled WGS sequence"/>
</dbReference>
<dbReference type="RefSeq" id="WP_103241460.1">
    <property type="nucleotide sequence ID" value="NZ_JANJZD010000026.1"/>
</dbReference>
<dbReference type="Pfam" id="PF00625">
    <property type="entry name" value="Guanylate_kin"/>
    <property type="match status" value="1"/>
</dbReference>
<keyword evidence="8" id="KW-1185">Reference proteome</keyword>
<dbReference type="AlphaFoldDB" id="A0A2K4ZLV9"/>
<dbReference type="PROSITE" id="PS00856">
    <property type="entry name" value="GUANYLATE_KINASE_1"/>
    <property type="match status" value="1"/>
</dbReference>
<dbReference type="PANTHER" id="PTHR23117">
    <property type="entry name" value="GUANYLATE KINASE-RELATED"/>
    <property type="match status" value="1"/>
</dbReference>
<dbReference type="EC" id="2.7.4.8" evidence="7"/>
<dbReference type="PROSITE" id="PS50052">
    <property type="entry name" value="GUANYLATE_KINASE_2"/>
    <property type="match status" value="1"/>
</dbReference>
<organism evidence="7 8">
    <name type="scientific">Acetatifactor muris</name>
    <dbReference type="NCBI Taxonomy" id="879566"/>
    <lineage>
        <taxon>Bacteria</taxon>
        <taxon>Bacillati</taxon>
        <taxon>Bacillota</taxon>
        <taxon>Clostridia</taxon>
        <taxon>Lachnospirales</taxon>
        <taxon>Lachnospiraceae</taxon>
        <taxon>Acetatifactor</taxon>
    </lineage>
</organism>
<dbReference type="InterPro" id="IPR008145">
    <property type="entry name" value="GK/Ca_channel_bsu"/>
</dbReference>
<protein>
    <submittedName>
        <fullName evidence="7">Guanylate kinase</fullName>
        <ecNumber evidence="7">2.7.4.8</ecNumber>
    </submittedName>
</protein>
<dbReference type="InterPro" id="IPR020590">
    <property type="entry name" value="Guanylate_kinase_CS"/>
</dbReference>
<dbReference type="InterPro" id="IPR027417">
    <property type="entry name" value="P-loop_NTPase"/>
</dbReference>
<evidence type="ECO:0000259" key="6">
    <source>
        <dbReference type="PROSITE" id="PS50052"/>
    </source>
</evidence>
<comment type="catalytic activity">
    <reaction evidence="5">
        <text>GMP + ATP = GDP + ADP</text>
        <dbReference type="Rhea" id="RHEA:20780"/>
        <dbReference type="ChEBI" id="CHEBI:30616"/>
        <dbReference type="ChEBI" id="CHEBI:58115"/>
        <dbReference type="ChEBI" id="CHEBI:58189"/>
        <dbReference type="ChEBI" id="CHEBI:456216"/>
        <dbReference type="EC" id="2.7.4.8"/>
    </reaction>
</comment>
<proteinExistence type="inferred from homology"/>
<accession>A0A2K4ZLV9</accession>
<evidence type="ECO:0000313" key="7">
    <source>
        <dbReference type="EMBL" id="SOY31474.1"/>
    </source>
</evidence>
<comment type="similarity">
    <text evidence="2">Belongs to the guanylate kinase family.</text>
</comment>
<dbReference type="InterPro" id="IPR008144">
    <property type="entry name" value="Guanylate_kin-like_dom"/>
</dbReference>
<keyword evidence="3 7" id="KW-0808">Transferase</keyword>
<dbReference type="SUPFAM" id="SSF52540">
    <property type="entry name" value="P-loop containing nucleoside triphosphate hydrolases"/>
    <property type="match status" value="1"/>
</dbReference>
<dbReference type="OrthoDB" id="1033810at2"/>
<comment type="function">
    <text evidence="1">Essential for recycling GMP and indirectly, cGMP.</text>
</comment>
<dbReference type="SMART" id="SM00072">
    <property type="entry name" value="GuKc"/>
    <property type="match status" value="1"/>
</dbReference>
<dbReference type="EMBL" id="OFSM01000026">
    <property type="protein sequence ID" value="SOY31474.1"/>
    <property type="molecule type" value="Genomic_DNA"/>
</dbReference>
<dbReference type="Gene3D" id="3.40.50.300">
    <property type="entry name" value="P-loop containing nucleotide triphosphate hydrolases"/>
    <property type="match status" value="1"/>
</dbReference>
<dbReference type="GO" id="GO:0004385">
    <property type="term" value="F:GMP kinase activity"/>
    <property type="evidence" value="ECO:0007669"/>
    <property type="project" value="UniProtKB-EC"/>
</dbReference>
<evidence type="ECO:0000256" key="1">
    <source>
        <dbReference type="ARBA" id="ARBA00003531"/>
    </source>
</evidence>
<evidence type="ECO:0000256" key="2">
    <source>
        <dbReference type="ARBA" id="ARBA00005790"/>
    </source>
</evidence>
<dbReference type="GO" id="GO:0005829">
    <property type="term" value="C:cytosol"/>
    <property type="evidence" value="ECO:0007669"/>
    <property type="project" value="TreeGrafter"/>
</dbReference>
<sequence length="188" mass="21623">MIIVLLGPSGSGKSTIENELATHHGFEKIISYTTRKPRDGEVNGKDYYFTDQNSFATMLNAGILAEYDRYTYDRLYGSLKSDYLEGNKVVVLTPNGFRQVKQNCPQNNIFTVLVRSNLGTRVKRYIDRCGIDKFDYKDKDEICNRTERDYGMFLGLEREVNLVVDNNEGTDINDVVNEILETERMYNV</sequence>
<evidence type="ECO:0000313" key="8">
    <source>
        <dbReference type="Proteomes" id="UP000236311"/>
    </source>
</evidence>
<keyword evidence="4 7" id="KW-0418">Kinase</keyword>
<gene>
    <name evidence="7" type="primary">gmk_2</name>
    <name evidence="7" type="ORF">AMURIS_04217</name>
</gene>
<dbReference type="PANTHER" id="PTHR23117:SF13">
    <property type="entry name" value="GUANYLATE KINASE"/>
    <property type="match status" value="1"/>
</dbReference>
<evidence type="ECO:0000256" key="3">
    <source>
        <dbReference type="ARBA" id="ARBA00022679"/>
    </source>
</evidence>
<evidence type="ECO:0000256" key="4">
    <source>
        <dbReference type="ARBA" id="ARBA00022777"/>
    </source>
</evidence>